<evidence type="ECO:0000259" key="2">
    <source>
        <dbReference type="Pfam" id="PF00725"/>
    </source>
</evidence>
<evidence type="ECO:0000259" key="3">
    <source>
        <dbReference type="Pfam" id="PF02737"/>
    </source>
</evidence>
<dbReference type="InterPro" id="IPR022694">
    <property type="entry name" value="3-OHacyl-CoA_DH"/>
</dbReference>
<sequence length="281" mass="31586">MGKEIKKIGIIGAGFTGKQIAAHAALHEFIVNVYDIDPINVEAAKKYITGVLKRKNQLESIKNVAYYSDLRDALEDVDLVIEAVPEDLELKKEVFSKIDNIAAAHTIIGTNSSSYPVSKIESAVKRKDKVLNLHFYPPIPMTPMVDIMRGSETSEDTFEIGKNWIENIKCEPLVVKKECLGFVFNRVWHAVKKECLKIWEGGYADMETVDTAWKIFTGMKRGPFTSMDGIGLDVVYSVEMSYYNESGDPNDKPPDALKYMVENGDLGMKTGKGFYKWGRKK</sequence>
<feature type="domain" description="3-hydroxyacyl-CoA dehydrogenase NAD binding" evidence="3">
    <location>
        <begin position="7"/>
        <end position="178"/>
    </location>
</feature>
<protein>
    <recommendedName>
        <fullName evidence="5">3-hydroxyacyl-CoA dehydrogenase NAD binding domain-containing protein</fullName>
    </recommendedName>
</protein>
<dbReference type="Pfam" id="PF00725">
    <property type="entry name" value="3HCDH"/>
    <property type="match status" value="1"/>
</dbReference>
<comment type="caution">
    <text evidence="4">The sequence shown here is derived from an EMBL/GenBank/DDBJ whole genome shotgun (WGS) entry which is preliminary data.</text>
</comment>
<accession>X1AVN8</accession>
<reference evidence="4" key="1">
    <citation type="journal article" date="2014" name="Front. Microbiol.">
        <title>High frequency of phylogenetically diverse reductive dehalogenase-homologous genes in deep subseafloor sedimentary metagenomes.</title>
        <authorList>
            <person name="Kawai M."/>
            <person name="Futagami T."/>
            <person name="Toyoda A."/>
            <person name="Takaki Y."/>
            <person name="Nishi S."/>
            <person name="Hori S."/>
            <person name="Arai W."/>
            <person name="Tsubouchi T."/>
            <person name="Morono Y."/>
            <person name="Uchiyama I."/>
            <person name="Ito T."/>
            <person name="Fujiyama A."/>
            <person name="Inagaki F."/>
            <person name="Takami H."/>
        </authorList>
    </citation>
    <scope>NUCLEOTIDE SEQUENCE</scope>
    <source>
        <strain evidence="4">Expedition CK06-06</strain>
    </source>
</reference>
<dbReference type="InterPro" id="IPR013328">
    <property type="entry name" value="6PGD_dom2"/>
</dbReference>
<dbReference type="EMBL" id="BART01001177">
    <property type="protein sequence ID" value="GAG63871.1"/>
    <property type="molecule type" value="Genomic_DNA"/>
</dbReference>
<feature type="domain" description="3-hydroxyacyl-CoA dehydrogenase C-terminal" evidence="2">
    <location>
        <begin position="181"/>
        <end position="277"/>
    </location>
</feature>
<dbReference type="SUPFAM" id="SSF48179">
    <property type="entry name" value="6-phosphogluconate dehydrogenase C-terminal domain-like"/>
    <property type="match status" value="1"/>
</dbReference>
<dbReference type="InterPro" id="IPR006108">
    <property type="entry name" value="3HC_DH_C"/>
</dbReference>
<keyword evidence="1" id="KW-0560">Oxidoreductase</keyword>
<dbReference type="Gene3D" id="3.40.50.720">
    <property type="entry name" value="NAD(P)-binding Rossmann-like Domain"/>
    <property type="match status" value="1"/>
</dbReference>
<evidence type="ECO:0000313" key="4">
    <source>
        <dbReference type="EMBL" id="GAG63871.1"/>
    </source>
</evidence>
<dbReference type="InterPro" id="IPR006176">
    <property type="entry name" value="3-OHacyl-CoA_DH_NAD-bd"/>
</dbReference>
<dbReference type="SUPFAM" id="SSF51735">
    <property type="entry name" value="NAD(P)-binding Rossmann-fold domains"/>
    <property type="match status" value="1"/>
</dbReference>
<dbReference type="InterPro" id="IPR008927">
    <property type="entry name" value="6-PGluconate_DH-like_C_sf"/>
</dbReference>
<dbReference type="PANTHER" id="PTHR48075">
    <property type="entry name" value="3-HYDROXYACYL-COA DEHYDROGENASE FAMILY PROTEIN"/>
    <property type="match status" value="1"/>
</dbReference>
<dbReference type="GO" id="GO:0070403">
    <property type="term" value="F:NAD+ binding"/>
    <property type="evidence" value="ECO:0007669"/>
    <property type="project" value="InterPro"/>
</dbReference>
<dbReference type="Gene3D" id="1.10.1040.10">
    <property type="entry name" value="N-(1-d-carboxylethyl)-l-norvaline Dehydrogenase, domain 2"/>
    <property type="match status" value="1"/>
</dbReference>
<evidence type="ECO:0008006" key="5">
    <source>
        <dbReference type="Google" id="ProtNLM"/>
    </source>
</evidence>
<dbReference type="PIRSF" id="PIRSF000105">
    <property type="entry name" value="HCDH"/>
    <property type="match status" value="1"/>
</dbReference>
<proteinExistence type="predicted"/>
<dbReference type="GO" id="GO:0006631">
    <property type="term" value="P:fatty acid metabolic process"/>
    <property type="evidence" value="ECO:0007669"/>
    <property type="project" value="InterPro"/>
</dbReference>
<dbReference type="InterPro" id="IPR036291">
    <property type="entry name" value="NAD(P)-bd_dom_sf"/>
</dbReference>
<gene>
    <name evidence="4" type="ORF">S01H4_04408</name>
</gene>
<evidence type="ECO:0000256" key="1">
    <source>
        <dbReference type="ARBA" id="ARBA00023002"/>
    </source>
</evidence>
<organism evidence="4">
    <name type="scientific">marine sediment metagenome</name>
    <dbReference type="NCBI Taxonomy" id="412755"/>
    <lineage>
        <taxon>unclassified sequences</taxon>
        <taxon>metagenomes</taxon>
        <taxon>ecological metagenomes</taxon>
    </lineage>
</organism>
<dbReference type="GO" id="GO:0016616">
    <property type="term" value="F:oxidoreductase activity, acting on the CH-OH group of donors, NAD or NADP as acceptor"/>
    <property type="evidence" value="ECO:0007669"/>
    <property type="project" value="InterPro"/>
</dbReference>
<name>X1AVN8_9ZZZZ</name>
<dbReference type="Pfam" id="PF02737">
    <property type="entry name" value="3HCDH_N"/>
    <property type="match status" value="1"/>
</dbReference>
<dbReference type="PANTHER" id="PTHR48075:SF5">
    <property type="entry name" value="3-HYDROXYBUTYRYL-COA DEHYDROGENASE"/>
    <property type="match status" value="1"/>
</dbReference>
<dbReference type="AlphaFoldDB" id="X1AVN8"/>